<dbReference type="GO" id="GO:0016747">
    <property type="term" value="F:acyltransferase activity, transferring groups other than amino-acyl groups"/>
    <property type="evidence" value="ECO:0007669"/>
    <property type="project" value="InterPro"/>
</dbReference>
<keyword evidence="1 4" id="KW-0808">Transferase</keyword>
<keyword evidence="5" id="KW-1185">Reference proteome</keyword>
<accession>A0A2W7KPV1</accession>
<dbReference type="Proteomes" id="UP000249688">
    <property type="component" value="Unassembled WGS sequence"/>
</dbReference>
<dbReference type="CDD" id="cd04301">
    <property type="entry name" value="NAT_SF"/>
    <property type="match status" value="1"/>
</dbReference>
<dbReference type="PANTHER" id="PTHR43877:SF2">
    <property type="entry name" value="AMINOALKYLPHOSPHONATE N-ACETYLTRANSFERASE-RELATED"/>
    <property type="match status" value="1"/>
</dbReference>
<dbReference type="EMBL" id="QKYU01000002">
    <property type="protein sequence ID" value="PZW50345.1"/>
    <property type="molecule type" value="Genomic_DNA"/>
</dbReference>
<dbReference type="RefSeq" id="WP_111396509.1">
    <property type="nucleotide sequence ID" value="NZ_QKYU01000002.1"/>
</dbReference>
<dbReference type="PANTHER" id="PTHR43877">
    <property type="entry name" value="AMINOALKYLPHOSPHONATE N-ACETYLTRANSFERASE-RELATED-RELATED"/>
    <property type="match status" value="1"/>
</dbReference>
<proteinExistence type="predicted"/>
<reference evidence="4 5" key="1">
    <citation type="submission" date="2018-06" db="EMBL/GenBank/DDBJ databases">
        <title>Genomic Encyclopedia of Archaeal and Bacterial Type Strains, Phase II (KMG-II): from individual species to whole genera.</title>
        <authorList>
            <person name="Goeker M."/>
        </authorList>
    </citation>
    <scope>NUCLEOTIDE SEQUENCE [LARGE SCALE GENOMIC DNA]</scope>
    <source>
        <strain evidence="4 5">DSM 24525</strain>
    </source>
</reference>
<evidence type="ECO:0000256" key="1">
    <source>
        <dbReference type="ARBA" id="ARBA00022679"/>
    </source>
</evidence>
<dbReference type="OrthoDB" id="9794566at2"/>
<evidence type="ECO:0000256" key="2">
    <source>
        <dbReference type="ARBA" id="ARBA00023315"/>
    </source>
</evidence>
<sequence>MDAMIRPGGAGDRPALIEQFLGLNLHEEAIVGNRRTDHAGAEACLEAAEREVAASGGRVLVAERAGRVIGHVFIVMRRDAVFVREALRPYAYVLELFVRAEARGLGIGSALLAEAERFARAQGMARLRIGVLAGNDGAEALYRRSGFAPAVLEMDKPLR</sequence>
<dbReference type="SUPFAM" id="SSF55729">
    <property type="entry name" value="Acyl-CoA N-acyltransferases (Nat)"/>
    <property type="match status" value="1"/>
</dbReference>
<comment type="caution">
    <text evidence="4">The sequence shown here is derived from an EMBL/GenBank/DDBJ whole genome shotgun (WGS) entry which is preliminary data.</text>
</comment>
<dbReference type="InterPro" id="IPR050832">
    <property type="entry name" value="Bact_Acetyltransf"/>
</dbReference>
<gene>
    <name evidence="4" type="ORF">C8P66_10233</name>
</gene>
<dbReference type="Pfam" id="PF00583">
    <property type="entry name" value="Acetyltransf_1"/>
    <property type="match status" value="1"/>
</dbReference>
<protein>
    <submittedName>
        <fullName evidence="4">L-amino acid N-acyltransferase YncA</fullName>
    </submittedName>
</protein>
<feature type="domain" description="N-acetyltransferase" evidence="3">
    <location>
        <begin position="3"/>
        <end position="159"/>
    </location>
</feature>
<dbReference type="AlphaFoldDB" id="A0A2W7KPV1"/>
<organism evidence="4 5">
    <name type="scientific">Humitalea rosea</name>
    <dbReference type="NCBI Taxonomy" id="990373"/>
    <lineage>
        <taxon>Bacteria</taxon>
        <taxon>Pseudomonadati</taxon>
        <taxon>Pseudomonadota</taxon>
        <taxon>Alphaproteobacteria</taxon>
        <taxon>Acetobacterales</taxon>
        <taxon>Roseomonadaceae</taxon>
        <taxon>Humitalea</taxon>
    </lineage>
</organism>
<dbReference type="InterPro" id="IPR016181">
    <property type="entry name" value="Acyl_CoA_acyltransferase"/>
</dbReference>
<evidence type="ECO:0000259" key="3">
    <source>
        <dbReference type="PROSITE" id="PS51186"/>
    </source>
</evidence>
<evidence type="ECO:0000313" key="5">
    <source>
        <dbReference type="Proteomes" id="UP000249688"/>
    </source>
</evidence>
<dbReference type="InterPro" id="IPR000182">
    <property type="entry name" value="GNAT_dom"/>
</dbReference>
<evidence type="ECO:0000313" key="4">
    <source>
        <dbReference type="EMBL" id="PZW50345.1"/>
    </source>
</evidence>
<name>A0A2W7KPV1_9PROT</name>
<dbReference type="Gene3D" id="3.40.630.30">
    <property type="match status" value="1"/>
</dbReference>
<dbReference type="PROSITE" id="PS51186">
    <property type="entry name" value="GNAT"/>
    <property type="match status" value="1"/>
</dbReference>
<keyword evidence="2 4" id="KW-0012">Acyltransferase</keyword>